<evidence type="ECO:0000259" key="1">
    <source>
        <dbReference type="Pfam" id="PF01522"/>
    </source>
</evidence>
<dbReference type="InterPro" id="IPR002509">
    <property type="entry name" value="NODB_dom"/>
</dbReference>
<dbReference type="EMBL" id="UOFP01000109">
    <property type="protein sequence ID" value="VAW85790.1"/>
    <property type="molecule type" value="Genomic_DNA"/>
</dbReference>
<dbReference type="SUPFAM" id="SSF88713">
    <property type="entry name" value="Glycoside hydrolase/deacetylase"/>
    <property type="match status" value="1"/>
</dbReference>
<dbReference type="GO" id="GO:0016810">
    <property type="term" value="F:hydrolase activity, acting on carbon-nitrogen (but not peptide) bonds"/>
    <property type="evidence" value="ECO:0007669"/>
    <property type="project" value="InterPro"/>
</dbReference>
<proteinExistence type="predicted"/>
<organism evidence="2">
    <name type="scientific">hydrothermal vent metagenome</name>
    <dbReference type="NCBI Taxonomy" id="652676"/>
    <lineage>
        <taxon>unclassified sequences</taxon>
        <taxon>metagenomes</taxon>
        <taxon>ecological metagenomes</taxon>
    </lineage>
</organism>
<protein>
    <recommendedName>
        <fullName evidence="1">NodB homology domain-containing protein</fullName>
    </recommendedName>
</protein>
<dbReference type="PANTHER" id="PTHR10587">
    <property type="entry name" value="GLYCOSYL TRANSFERASE-RELATED"/>
    <property type="match status" value="1"/>
</dbReference>
<feature type="non-terminal residue" evidence="2">
    <location>
        <position position="308"/>
    </location>
</feature>
<dbReference type="AlphaFoldDB" id="A0A3B0Z9X9"/>
<gene>
    <name evidence="2" type="ORF">MNBD_GAMMA18-825</name>
</gene>
<evidence type="ECO:0000313" key="2">
    <source>
        <dbReference type="EMBL" id="VAW85790.1"/>
    </source>
</evidence>
<sequence>MKILASALFISTLLLIVSCEKAPEPSVEKQIKIEMAITLDDLPVSSRASVEQMVSALNKHQVPTPYGFVTGSYIYKDGADSTRKQAILDYWLQQGFLLGNHGFNHLAIKRYNTPNDAWRNVQMNERALQQIDRYRQQQNDRVYRYTFLDEGFNTEIGNTFRHHLVTQGYKIAHVSINPADWVWAEKYQACRKQNNEEAMALLKDQFINYTLEVIKSRQEAAQMLLQREIKHILLLHANEFMGEVLEPLLAALSQSGVKFISLDEAMSDPLYQQYQQQTLPKQSDILNKQALMTRQYNFSTPTQPQLPT</sequence>
<name>A0A3B0Z9X9_9ZZZZ</name>
<dbReference type="Pfam" id="PF01522">
    <property type="entry name" value="Polysacc_deac_1"/>
    <property type="match status" value="1"/>
</dbReference>
<dbReference type="PROSITE" id="PS51257">
    <property type="entry name" value="PROKAR_LIPOPROTEIN"/>
    <property type="match status" value="1"/>
</dbReference>
<dbReference type="Gene3D" id="3.20.20.370">
    <property type="entry name" value="Glycoside hydrolase/deacetylase"/>
    <property type="match status" value="1"/>
</dbReference>
<accession>A0A3B0Z9X9</accession>
<dbReference type="InterPro" id="IPR050248">
    <property type="entry name" value="Polysacc_deacetylase_ArnD"/>
</dbReference>
<feature type="domain" description="NodB homology" evidence="1">
    <location>
        <begin position="33"/>
        <end position="147"/>
    </location>
</feature>
<dbReference type="GO" id="GO:0005975">
    <property type="term" value="P:carbohydrate metabolic process"/>
    <property type="evidence" value="ECO:0007669"/>
    <property type="project" value="InterPro"/>
</dbReference>
<reference evidence="2" key="1">
    <citation type="submission" date="2018-06" db="EMBL/GenBank/DDBJ databases">
        <authorList>
            <person name="Zhirakovskaya E."/>
        </authorList>
    </citation>
    <scope>NUCLEOTIDE SEQUENCE</scope>
</reference>
<dbReference type="InterPro" id="IPR011330">
    <property type="entry name" value="Glyco_hydro/deAcase_b/a-brl"/>
</dbReference>